<accession>A7IY96</accession>
<reference evidence="2 3" key="1">
    <citation type="journal article" date="2008" name="Virology">
        <title>Genome sequence of the lytic bacteriophage P1201 from Corynebacterium glutamicum NCHU 87078: Evolutionary relationships to phages from Corynebacterineae.</title>
        <authorList>
            <person name="Chen C.L."/>
            <person name="Pan T.Y."/>
            <person name="Kan S.C."/>
            <person name="Kuan Y.C."/>
            <person name="Hong L.Y."/>
            <person name="Chiu K.R."/>
            <person name="Sheu C.S."/>
            <person name="Yang J.S."/>
            <person name="Hsu W.H."/>
            <person name="Hu H.Y."/>
        </authorList>
    </citation>
    <scope>NUCLEOTIDE SEQUENCE</scope>
</reference>
<evidence type="ECO:0000313" key="2">
    <source>
        <dbReference type="EMBL" id="ABF57479.1"/>
    </source>
</evidence>
<sequence>MNRTHCKNGHELKEGTLRLDNNGKTRTCRMCERRRDREGYVRAKAKGAHPNTLNGLKTHCPQGHEYTPENTSQGSKDRKHRKCKTCNRNRERERRSRLKAEKVAREG</sequence>
<dbReference type="Proteomes" id="UP000002414">
    <property type="component" value="Segment"/>
</dbReference>
<name>A7IY96_9CAUD</name>
<dbReference type="KEGG" id="vg:5745473"/>
<dbReference type="EMBL" id="DQ499600">
    <property type="protein sequence ID" value="ABF57479.1"/>
    <property type="molecule type" value="Genomic_DNA"/>
</dbReference>
<keyword evidence="3" id="KW-1185">Reference proteome</keyword>
<feature type="region of interest" description="Disordered" evidence="1">
    <location>
        <begin position="36"/>
        <end position="107"/>
    </location>
</feature>
<organism evidence="2 3">
    <name type="scientific">Corynebacterium phage P1201</name>
    <dbReference type="NCBI Taxonomy" id="384848"/>
    <lineage>
        <taxon>Viruses</taxon>
        <taxon>Duplodnaviria</taxon>
        <taxon>Heunggongvirae</taxon>
        <taxon>Uroviricota</taxon>
        <taxon>Caudoviricetes</taxon>
        <taxon>Zierdtviridae</taxon>
        <taxon>Toshachvirinae</taxon>
        <taxon>Chunghsingvirus</taxon>
        <taxon>Chunghsingvirus P1201</taxon>
        <taxon>Corynebacterium virus P1201</taxon>
    </lineage>
</organism>
<dbReference type="GeneID" id="5745473"/>
<evidence type="ECO:0000313" key="3">
    <source>
        <dbReference type="Proteomes" id="UP000002414"/>
    </source>
</evidence>
<feature type="compositionally biased region" description="Basic residues" evidence="1">
    <location>
        <begin position="77"/>
        <end position="87"/>
    </location>
</feature>
<evidence type="ECO:0000256" key="1">
    <source>
        <dbReference type="SAM" id="MobiDB-lite"/>
    </source>
</evidence>
<protein>
    <submittedName>
        <fullName evidence="2">Gp25</fullName>
    </submittedName>
</protein>
<proteinExistence type="predicted"/>
<feature type="compositionally biased region" description="Basic and acidic residues" evidence="1">
    <location>
        <begin position="88"/>
        <end position="107"/>
    </location>
</feature>
<dbReference type="RefSeq" id="YP_001468927.1">
    <property type="nucleotide sequence ID" value="NC_009816.1"/>
</dbReference>
<dbReference type="OrthoDB" id="21336at10239"/>